<evidence type="ECO:0000313" key="1">
    <source>
        <dbReference type="EMBL" id="KAB1068935.1"/>
    </source>
</evidence>
<evidence type="ECO:0000313" key="2">
    <source>
        <dbReference type="Proteomes" id="UP000474159"/>
    </source>
</evidence>
<dbReference type="Proteomes" id="UP000474159">
    <property type="component" value="Unassembled WGS sequence"/>
</dbReference>
<dbReference type="RefSeq" id="WP_151005684.1">
    <property type="nucleotide sequence ID" value="NZ_BPQY01000500.1"/>
</dbReference>
<protein>
    <submittedName>
        <fullName evidence="1">Uncharacterized protein</fullName>
    </submittedName>
</protein>
<keyword evidence="2" id="KW-1185">Reference proteome</keyword>
<accession>A0A6L3SQG8</accession>
<proteinExistence type="predicted"/>
<dbReference type="OrthoDB" id="9988842at2"/>
<comment type="caution">
    <text evidence="1">The sequence shown here is derived from an EMBL/GenBank/DDBJ whole genome shotgun (WGS) entry which is preliminary data.</text>
</comment>
<reference evidence="1 2" key="1">
    <citation type="submission" date="2019-09" db="EMBL/GenBank/DDBJ databases">
        <title>YIM 48816 draft genome.</title>
        <authorList>
            <person name="Jiang L."/>
        </authorList>
    </citation>
    <scope>NUCLEOTIDE SEQUENCE [LARGE SCALE GENOMIC DNA]</scope>
    <source>
        <strain evidence="1 2">YIM 48816</strain>
    </source>
</reference>
<dbReference type="AlphaFoldDB" id="A0A6L3SQG8"/>
<gene>
    <name evidence="1" type="ORF">F6X53_31175</name>
</gene>
<name>A0A6L3SQG8_9HYPH</name>
<organism evidence="1 2">
    <name type="scientific">Methylobacterium soli</name>
    <dbReference type="NCBI Taxonomy" id="553447"/>
    <lineage>
        <taxon>Bacteria</taxon>
        <taxon>Pseudomonadati</taxon>
        <taxon>Pseudomonadota</taxon>
        <taxon>Alphaproteobacteria</taxon>
        <taxon>Hyphomicrobiales</taxon>
        <taxon>Methylobacteriaceae</taxon>
        <taxon>Methylobacterium</taxon>
    </lineage>
</organism>
<sequence length="144" mass="16338">MTVVKKKRRRLSSVVRIDEHGKRESTWVEKTAFTTSMVAPITWAGQPAELHFWNYRKGAPVNQDATKLFARVGFVIRGPILIRTGDAMFFGVKTRGTKSQVERTLEGLGLNEAPVIVAARDCWPHQNVYTRDPNDAFAIRMRLP</sequence>
<dbReference type="EMBL" id="VZZK01000079">
    <property type="protein sequence ID" value="KAB1068935.1"/>
    <property type="molecule type" value="Genomic_DNA"/>
</dbReference>